<dbReference type="SUPFAM" id="SSF46955">
    <property type="entry name" value="Putative DNA-binding domain"/>
    <property type="match status" value="1"/>
</dbReference>
<dbReference type="PROSITE" id="PS50937">
    <property type="entry name" value="HTH_MERR_2"/>
    <property type="match status" value="1"/>
</dbReference>
<evidence type="ECO:0000313" key="6">
    <source>
        <dbReference type="Proteomes" id="UP001597299"/>
    </source>
</evidence>
<dbReference type="InterPro" id="IPR009061">
    <property type="entry name" value="DNA-bd_dom_put_sf"/>
</dbReference>
<dbReference type="EMBL" id="JBHUHD010000001">
    <property type="protein sequence ID" value="MFD2139694.1"/>
    <property type="molecule type" value="Genomic_DNA"/>
</dbReference>
<gene>
    <name evidence="5" type="ORF">ACFSNC_04745</name>
</gene>
<proteinExistence type="predicted"/>
<keyword evidence="2" id="KW-0238">DNA-binding</keyword>
<protein>
    <submittedName>
        <fullName evidence="5">Helix-turn-helix domain-containing protein</fullName>
    </submittedName>
</protein>
<dbReference type="Pfam" id="PF09278">
    <property type="entry name" value="MerR-DNA-bind"/>
    <property type="match status" value="1"/>
</dbReference>
<feature type="domain" description="HTH merR-type" evidence="4">
    <location>
        <begin position="3"/>
        <end position="72"/>
    </location>
</feature>
<dbReference type="Gene3D" id="1.10.1660.10">
    <property type="match status" value="1"/>
</dbReference>
<evidence type="ECO:0000256" key="3">
    <source>
        <dbReference type="ARBA" id="ARBA00023163"/>
    </source>
</evidence>
<dbReference type="CDD" id="cd04785">
    <property type="entry name" value="HTH_CadR-PbrR-like"/>
    <property type="match status" value="1"/>
</dbReference>
<comment type="caution">
    <text evidence="5">The sequence shown here is derived from an EMBL/GenBank/DDBJ whole genome shotgun (WGS) entry which is preliminary data.</text>
</comment>
<sequence>MPNLSIGAAAKASGVKVPTIRYYESIELLPSPPRTGSNRRTYDAGDVRRLAFIRHARELGFEVEAIRTLLKLQDEPEQSCAAADAIARDRLAEVERRIASLEALRAELMRMVEGCSHGHVGECRVIEILADHGECRHHLGAEPVALAGGAGG</sequence>
<dbReference type="InterPro" id="IPR015358">
    <property type="entry name" value="Tscrpt_reg_MerR_DNA-bd"/>
</dbReference>
<keyword evidence="1" id="KW-0805">Transcription regulation</keyword>
<keyword evidence="6" id="KW-1185">Reference proteome</keyword>
<accession>A0ABW4YUF7</accession>
<name>A0ABW4YUF7_9HYPH</name>
<dbReference type="RefSeq" id="WP_213352497.1">
    <property type="nucleotide sequence ID" value="NZ_JAHBGB010000023.1"/>
</dbReference>
<dbReference type="PRINTS" id="PR00040">
    <property type="entry name" value="HTHMERR"/>
</dbReference>
<dbReference type="SMART" id="SM00422">
    <property type="entry name" value="HTH_MERR"/>
    <property type="match status" value="1"/>
</dbReference>
<evidence type="ECO:0000259" key="4">
    <source>
        <dbReference type="PROSITE" id="PS50937"/>
    </source>
</evidence>
<evidence type="ECO:0000256" key="2">
    <source>
        <dbReference type="ARBA" id="ARBA00023125"/>
    </source>
</evidence>
<organism evidence="5 6">
    <name type="scientific">Ancylobacter oerskovii</name>
    <dbReference type="NCBI Taxonomy" id="459519"/>
    <lineage>
        <taxon>Bacteria</taxon>
        <taxon>Pseudomonadati</taxon>
        <taxon>Pseudomonadota</taxon>
        <taxon>Alphaproteobacteria</taxon>
        <taxon>Hyphomicrobiales</taxon>
        <taxon>Xanthobacteraceae</taxon>
        <taxon>Ancylobacter</taxon>
    </lineage>
</organism>
<dbReference type="PANTHER" id="PTHR30204">
    <property type="entry name" value="REDOX-CYCLING DRUG-SENSING TRANSCRIPTIONAL ACTIVATOR SOXR"/>
    <property type="match status" value="1"/>
</dbReference>
<evidence type="ECO:0000256" key="1">
    <source>
        <dbReference type="ARBA" id="ARBA00023015"/>
    </source>
</evidence>
<dbReference type="Pfam" id="PF00376">
    <property type="entry name" value="MerR"/>
    <property type="match status" value="1"/>
</dbReference>
<evidence type="ECO:0000313" key="5">
    <source>
        <dbReference type="EMBL" id="MFD2139694.1"/>
    </source>
</evidence>
<dbReference type="PANTHER" id="PTHR30204:SF94">
    <property type="entry name" value="HEAVY METAL-DEPENDENT TRANSCRIPTIONAL REGULATOR HI_0293-RELATED"/>
    <property type="match status" value="1"/>
</dbReference>
<dbReference type="Proteomes" id="UP001597299">
    <property type="component" value="Unassembled WGS sequence"/>
</dbReference>
<dbReference type="InterPro" id="IPR000551">
    <property type="entry name" value="MerR-type_HTH_dom"/>
</dbReference>
<reference evidence="6" key="1">
    <citation type="journal article" date="2019" name="Int. J. Syst. Evol. Microbiol.">
        <title>The Global Catalogue of Microorganisms (GCM) 10K type strain sequencing project: providing services to taxonomists for standard genome sequencing and annotation.</title>
        <authorList>
            <consortium name="The Broad Institute Genomics Platform"/>
            <consortium name="The Broad Institute Genome Sequencing Center for Infectious Disease"/>
            <person name="Wu L."/>
            <person name="Ma J."/>
        </authorList>
    </citation>
    <scope>NUCLEOTIDE SEQUENCE [LARGE SCALE GENOMIC DNA]</scope>
    <source>
        <strain evidence="6">CCM 7435</strain>
    </source>
</reference>
<dbReference type="InterPro" id="IPR047057">
    <property type="entry name" value="MerR_fam"/>
</dbReference>
<keyword evidence="3" id="KW-0804">Transcription</keyword>